<feature type="signal peptide" evidence="11">
    <location>
        <begin position="1"/>
        <end position="20"/>
    </location>
</feature>
<keyword evidence="9 10" id="KW-0472">Membrane</keyword>
<dbReference type="EC" id="2.4.1.-" evidence="10"/>
<evidence type="ECO:0000256" key="3">
    <source>
        <dbReference type="ARBA" id="ARBA00008715"/>
    </source>
</evidence>
<dbReference type="PANTHER" id="PTHR12413:SF1">
    <property type="entry name" value="DOLICHYL PYROPHOSPHATE MAN9GLCNAC2 ALPHA-1,3-GLUCOSYLTRANSFERASE"/>
    <property type="match status" value="1"/>
</dbReference>
<evidence type="ECO:0000256" key="6">
    <source>
        <dbReference type="ARBA" id="ARBA00022692"/>
    </source>
</evidence>
<feature type="transmembrane region" description="Helical" evidence="10">
    <location>
        <begin position="330"/>
        <end position="351"/>
    </location>
</feature>
<sequence>MMITMKACGGVAGLTFAALALRHAISLHSYSGANTPPMYGDYEAQRHWMEVAVNLPLQDWYMNTTDNDLQYWGLDYPPLTAYHSWIMGQIAKSCVPELVQLHRSRGIETPQTKLFMRNTVIAGDILIFFPAVFILMPLLYNRRSPYDHMAAAAFVLNLPALLLIDHGHFQYNSISLGLLLWAVIFLLRKNILLSSIVFTASFCYKQMNLYFAPAFFFIMFAQALRCGTWSLCSQDVARKGLVVMTTVAACFSPFFFVDNPSASVFQIIHRVFPVARGLYEDKVANFWCTSSLFYKWSTYHERAQLISLCMFTTLLSLAPLAYSTLRRRNISHITVVYILASSSLSFFLFSFHVHEKTILLPLMACCLLCLEEPTFVRWFSHMATFSMYPLLKKDGLQIPYFMCQLIGYAIGMYLPAKQSSKKCGRITTWFDISSRISLLGCVGIHIIIPLLPVIPRYPDIVDTGIAVYSALHFILFFLYVTGKCLFISDDFVHLKSE</sequence>
<keyword evidence="4 10" id="KW-0328">Glycosyltransferase</keyword>
<comment type="subcellular location">
    <subcellularLocation>
        <location evidence="1 10">Endoplasmic reticulum membrane</location>
        <topology evidence="1 10">Multi-pass membrane protein</topology>
    </subcellularLocation>
</comment>
<keyword evidence="8 10" id="KW-1133">Transmembrane helix</keyword>
<organism evidence="12">
    <name type="scientific">Spongospora subterranea</name>
    <dbReference type="NCBI Taxonomy" id="70186"/>
    <lineage>
        <taxon>Eukaryota</taxon>
        <taxon>Sar</taxon>
        <taxon>Rhizaria</taxon>
        <taxon>Endomyxa</taxon>
        <taxon>Phytomyxea</taxon>
        <taxon>Plasmodiophorida</taxon>
        <taxon>Plasmodiophoridae</taxon>
        <taxon>Spongospora</taxon>
    </lineage>
</organism>
<keyword evidence="11" id="KW-0732">Signal</keyword>
<evidence type="ECO:0000256" key="8">
    <source>
        <dbReference type="ARBA" id="ARBA00022989"/>
    </source>
</evidence>
<evidence type="ECO:0000256" key="5">
    <source>
        <dbReference type="ARBA" id="ARBA00022679"/>
    </source>
</evidence>
<protein>
    <recommendedName>
        <fullName evidence="10">Alpha-1,3-glucosyltransferase</fullName>
        <ecNumber evidence="10">2.4.1.-</ecNumber>
    </recommendedName>
</protein>
<comment type="pathway">
    <text evidence="2 10">Protein modification; protein glycosylation.</text>
</comment>
<dbReference type="InterPro" id="IPR004856">
    <property type="entry name" value="Glyco_trans_ALG6/ALG8"/>
</dbReference>
<name>A0A0H5RAA4_9EUKA</name>
<dbReference type="GO" id="GO:0042281">
    <property type="term" value="F:dolichyl pyrophosphate Man9GlcNAc2 alpha-1,3-glucosyltransferase activity"/>
    <property type="evidence" value="ECO:0007669"/>
    <property type="project" value="TreeGrafter"/>
</dbReference>
<evidence type="ECO:0000256" key="4">
    <source>
        <dbReference type="ARBA" id="ARBA00022676"/>
    </source>
</evidence>
<evidence type="ECO:0000256" key="7">
    <source>
        <dbReference type="ARBA" id="ARBA00022824"/>
    </source>
</evidence>
<dbReference type="UniPathway" id="UPA00378"/>
<evidence type="ECO:0000256" key="1">
    <source>
        <dbReference type="ARBA" id="ARBA00004477"/>
    </source>
</evidence>
<feature type="transmembrane region" description="Helical" evidence="10">
    <location>
        <begin position="398"/>
        <end position="416"/>
    </location>
</feature>
<feature type="transmembrane region" description="Helical" evidence="10">
    <location>
        <begin position="170"/>
        <end position="187"/>
    </location>
</feature>
<feature type="transmembrane region" description="Helical" evidence="10">
    <location>
        <begin position="146"/>
        <end position="164"/>
    </location>
</feature>
<dbReference type="PANTHER" id="PTHR12413">
    <property type="entry name" value="DOLICHYL GLYCOSYLTRANSFERASE"/>
    <property type="match status" value="1"/>
</dbReference>
<feature type="chain" id="PRO_5005223206" description="Alpha-1,3-glucosyltransferase" evidence="11">
    <location>
        <begin position="21"/>
        <end position="497"/>
    </location>
</feature>
<feature type="transmembrane region" description="Helical" evidence="10">
    <location>
        <begin position="436"/>
        <end position="454"/>
    </location>
</feature>
<evidence type="ECO:0000313" key="12">
    <source>
        <dbReference type="EMBL" id="CRZ10602.1"/>
    </source>
</evidence>
<feature type="transmembrane region" description="Helical" evidence="10">
    <location>
        <begin position="305"/>
        <end position="324"/>
    </location>
</feature>
<feature type="transmembrane region" description="Helical" evidence="10">
    <location>
        <begin position="236"/>
        <end position="257"/>
    </location>
</feature>
<comment type="similarity">
    <text evidence="3 10">Belongs to the ALG6/ALG8 glucosyltransferase family.</text>
</comment>
<dbReference type="Pfam" id="PF03155">
    <property type="entry name" value="Alg6_Alg8"/>
    <property type="match status" value="1"/>
</dbReference>
<evidence type="ECO:0000256" key="10">
    <source>
        <dbReference type="RuleBase" id="RU363110"/>
    </source>
</evidence>
<reference evidence="12" key="1">
    <citation type="submission" date="2015-04" db="EMBL/GenBank/DDBJ databases">
        <title>The genome sequence of the plant pathogenic Rhizarian Plasmodiophora brassicae reveals insights in its biotrophic life cycle and the origin of chitin synthesis.</title>
        <authorList>
            <person name="Schwelm A."/>
            <person name="Fogelqvist J."/>
            <person name="Knaust A."/>
            <person name="Julke S."/>
            <person name="Lilja T."/>
            <person name="Dhandapani V."/>
            <person name="Bonilla-Rosso G."/>
            <person name="Karlsson M."/>
            <person name="Shevchenko A."/>
            <person name="Choi S.R."/>
            <person name="Kim H.G."/>
            <person name="Park J.Y."/>
            <person name="Lim Y.P."/>
            <person name="Ludwig-Muller J."/>
            <person name="Dixelius C."/>
        </authorList>
    </citation>
    <scope>NUCLEOTIDE SEQUENCE</scope>
    <source>
        <tissue evidence="12">Potato root galls</tissue>
    </source>
</reference>
<evidence type="ECO:0000256" key="9">
    <source>
        <dbReference type="ARBA" id="ARBA00023136"/>
    </source>
</evidence>
<feature type="transmembrane region" description="Helical" evidence="10">
    <location>
        <begin position="466"/>
        <end position="486"/>
    </location>
</feature>
<evidence type="ECO:0000256" key="11">
    <source>
        <dbReference type="SAM" id="SignalP"/>
    </source>
</evidence>
<keyword evidence="6 10" id="KW-0812">Transmembrane</keyword>
<feature type="transmembrane region" description="Helical" evidence="10">
    <location>
        <begin position="120"/>
        <end position="139"/>
    </location>
</feature>
<dbReference type="EMBL" id="HACM01010160">
    <property type="protein sequence ID" value="CRZ10602.1"/>
    <property type="molecule type" value="Transcribed_RNA"/>
</dbReference>
<feature type="transmembrane region" description="Helical" evidence="10">
    <location>
        <begin position="207"/>
        <end position="224"/>
    </location>
</feature>
<proteinExistence type="inferred from homology"/>
<dbReference type="GO" id="GO:0005789">
    <property type="term" value="C:endoplasmic reticulum membrane"/>
    <property type="evidence" value="ECO:0007669"/>
    <property type="project" value="UniProtKB-SubCell"/>
</dbReference>
<keyword evidence="5 10" id="KW-0808">Transferase</keyword>
<evidence type="ECO:0000256" key="2">
    <source>
        <dbReference type="ARBA" id="ARBA00004922"/>
    </source>
</evidence>
<dbReference type="AlphaFoldDB" id="A0A0H5RAA4"/>
<accession>A0A0H5RAA4</accession>
<keyword evidence="7 10" id="KW-0256">Endoplasmic reticulum</keyword>